<protein>
    <submittedName>
        <fullName evidence="2">DnaJ-class molecular chaperone</fullName>
    </submittedName>
</protein>
<comment type="caution">
    <text evidence="2">The sequence shown here is derived from an EMBL/GenBank/DDBJ whole genome shotgun (WGS) entry which is preliminary data.</text>
</comment>
<feature type="domain" description="J" evidence="1">
    <location>
        <begin position="2"/>
        <end position="63"/>
    </location>
</feature>
<dbReference type="PRINTS" id="PR00625">
    <property type="entry name" value="JDOMAIN"/>
</dbReference>
<dbReference type="PANTHER" id="PTHR24074">
    <property type="entry name" value="CO-CHAPERONE PROTEIN DJLA"/>
    <property type="match status" value="1"/>
</dbReference>
<dbReference type="Proteomes" id="UP000557739">
    <property type="component" value="Unassembled WGS sequence"/>
</dbReference>
<dbReference type="CDD" id="cd06257">
    <property type="entry name" value="DnaJ"/>
    <property type="match status" value="1"/>
</dbReference>
<accession>A0A7W9AQ55</accession>
<reference evidence="2 3" key="1">
    <citation type="submission" date="2020-08" db="EMBL/GenBank/DDBJ databases">
        <title>Genomic Encyclopedia of Type Strains, Phase IV (KMG-IV): sequencing the most valuable type-strain genomes for metagenomic binning, comparative biology and taxonomic classification.</title>
        <authorList>
            <person name="Goeker M."/>
        </authorList>
    </citation>
    <scope>NUCLEOTIDE SEQUENCE [LARGE SCALE GENOMIC DNA]</scope>
    <source>
        <strain evidence="2 3">DSM 27244</strain>
    </source>
</reference>
<evidence type="ECO:0000259" key="1">
    <source>
        <dbReference type="PROSITE" id="PS50076"/>
    </source>
</evidence>
<dbReference type="Gene3D" id="1.10.287.110">
    <property type="entry name" value="DnaJ domain"/>
    <property type="match status" value="1"/>
</dbReference>
<sequence length="63" mass="7278">MNYYEILGADRGAEQEVIDAAFRAMMRRYHPDTFAGPKDEAERRAKQLNEAYSVLRSNTSPRL</sequence>
<dbReference type="RefSeq" id="WP_221228445.1">
    <property type="nucleotide sequence ID" value="NZ_JACIJJ010000002.1"/>
</dbReference>
<organism evidence="2 3">
    <name type="scientific">Sphingomonas yantingensis</name>
    <dbReference type="NCBI Taxonomy" id="1241761"/>
    <lineage>
        <taxon>Bacteria</taxon>
        <taxon>Pseudomonadati</taxon>
        <taxon>Pseudomonadota</taxon>
        <taxon>Alphaproteobacteria</taxon>
        <taxon>Sphingomonadales</taxon>
        <taxon>Sphingomonadaceae</taxon>
        <taxon>Sphingomonas</taxon>
    </lineage>
</organism>
<dbReference type="EMBL" id="JACIJJ010000002">
    <property type="protein sequence ID" value="MBB5698552.1"/>
    <property type="molecule type" value="Genomic_DNA"/>
</dbReference>
<dbReference type="PROSITE" id="PS50076">
    <property type="entry name" value="DNAJ_2"/>
    <property type="match status" value="1"/>
</dbReference>
<evidence type="ECO:0000313" key="2">
    <source>
        <dbReference type="EMBL" id="MBB5698552.1"/>
    </source>
</evidence>
<evidence type="ECO:0000313" key="3">
    <source>
        <dbReference type="Proteomes" id="UP000557739"/>
    </source>
</evidence>
<dbReference type="SUPFAM" id="SSF46565">
    <property type="entry name" value="Chaperone J-domain"/>
    <property type="match status" value="1"/>
</dbReference>
<proteinExistence type="predicted"/>
<name>A0A7W9AQ55_9SPHN</name>
<dbReference type="SMART" id="SM00271">
    <property type="entry name" value="DnaJ"/>
    <property type="match status" value="1"/>
</dbReference>
<dbReference type="AlphaFoldDB" id="A0A7W9AQ55"/>
<keyword evidence="3" id="KW-1185">Reference proteome</keyword>
<dbReference type="InterPro" id="IPR050817">
    <property type="entry name" value="DjlA_DnaK_co-chaperone"/>
</dbReference>
<dbReference type="InterPro" id="IPR001623">
    <property type="entry name" value="DnaJ_domain"/>
</dbReference>
<gene>
    <name evidence="2" type="ORF">FHR19_001897</name>
</gene>
<dbReference type="Pfam" id="PF00226">
    <property type="entry name" value="DnaJ"/>
    <property type="match status" value="1"/>
</dbReference>
<dbReference type="InterPro" id="IPR036869">
    <property type="entry name" value="J_dom_sf"/>
</dbReference>